<dbReference type="EMBL" id="JBHTCF010000011">
    <property type="protein sequence ID" value="MFC7307446.1"/>
    <property type="molecule type" value="Genomic_DNA"/>
</dbReference>
<evidence type="ECO:0000313" key="3">
    <source>
        <dbReference type="EMBL" id="MFC7307446.1"/>
    </source>
</evidence>
<dbReference type="PANTHER" id="PTHR46825">
    <property type="entry name" value="D-ALANYL-D-ALANINE-CARBOXYPEPTIDASE/ENDOPEPTIDASE AMPH"/>
    <property type="match status" value="1"/>
</dbReference>
<reference evidence="4" key="1">
    <citation type="journal article" date="2019" name="Int. J. Syst. Evol. Microbiol.">
        <title>The Global Catalogue of Microorganisms (GCM) 10K type strain sequencing project: providing services to taxonomists for standard genome sequencing and annotation.</title>
        <authorList>
            <consortium name="The Broad Institute Genomics Platform"/>
            <consortium name="The Broad Institute Genome Sequencing Center for Infectious Disease"/>
            <person name="Wu L."/>
            <person name="Ma J."/>
        </authorList>
    </citation>
    <scope>NUCLEOTIDE SEQUENCE [LARGE SCALE GENOMIC DNA]</scope>
    <source>
        <strain evidence="4">SYNS20</strain>
    </source>
</reference>
<comment type="caution">
    <text evidence="3">The sequence shown here is derived from an EMBL/GenBank/DDBJ whole genome shotgun (WGS) entry which is preliminary data.</text>
</comment>
<name>A0ABW2JPD3_9ACTN</name>
<dbReference type="Gene3D" id="3.40.710.10">
    <property type="entry name" value="DD-peptidase/beta-lactamase superfamily"/>
    <property type="match status" value="1"/>
</dbReference>
<feature type="region of interest" description="Disordered" evidence="1">
    <location>
        <begin position="1"/>
        <end position="105"/>
    </location>
</feature>
<organism evidence="3 4">
    <name type="scientific">Streptomyces monticola</name>
    <dbReference type="NCBI Taxonomy" id="2666263"/>
    <lineage>
        <taxon>Bacteria</taxon>
        <taxon>Bacillati</taxon>
        <taxon>Actinomycetota</taxon>
        <taxon>Actinomycetes</taxon>
        <taxon>Kitasatosporales</taxon>
        <taxon>Streptomycetaceae</taxon>
        <taxon>Streptomyces</taxon>
    </lineage>
</organism>
<feature type="domain" description="Beta-lactamase-related" evidence="2">
    <location>
        <begin position="96"/>
        <end position="373"/>
    </location>
</feature>
<dbReference type="GO" id="GO:0016787">
    <property type="term" value="F:hydrolase activity"/>
    <property type="evidence" value="ECO:0007669"/>
    <property type="project" value="UniProtKB-KW"/>
</dbReference>
<dbReference type="Pfam" id="PF00144">
    <property type="entry name" value="Beta-lactamase"/>
    <property type="match status" value="1"/>
</dbReference>
<evidence type="ECO:0000313" key="4">
    <source>
        <dbReference type="Proteomes" id="UP001596523"/>
    </source>
</evidence>
<dbReference type="SUPFAM" id="SSF56601">
    <property type="entry name" value="beta-lactamase/transpeptidase-like"/>
    <property type="match status" value="1"/>
</dbReference>
<dbReference type="PANTHER" id="PTHR46825:SF7">
    <property type="entry name" value="D-ALANYL-D-ALANINE CARBOXYPEPTIDASE"/>
    <property type="match status" value="1"/>
</dbReference>
<protein>
    <submittedName>
        <fullName evidence="3">Serine hydrolase</fullName>
    </submittedName>
</protein>
<dbReference type="InterPro" id="IPR001466">
    <property type="entry name" value="Beta-lactam-related"/>
</dbReference>
<accession>A0ABW2JPD3</accession>
<keyword evidence="4" id="KW-1185">Reference proteome</keyword>
<evidence type="ECO:0000259" key="2">
    <source>
        <dbReference type="Pfam" id="PF00144"/>
    </source>
</evidence>
<evidence type="ECO:0000256" key="1">
    <source>
        <dbReference type="SAM" id="MobiDB-lite"/>
    </source>
</evidence>
<gene>
    <name evidence="3" type="ORF">ACFQVC_24860</name>
</gene>
<dbReference type="InterPro" id="IPR050491">
    <property type="entry name" value="AmpC-like"/>
</dbReference>
<proteinExistence type="predicted"/>
<feature type="compositionally biased region" description="Polar residues" evidence="1">
    <location>
        <begin position="93"/>
        <end position="103"/>
    </location>
</feature>
<keyword evidence="3" id="KW-0378">Hydrolase</keyword>
<dbReference type="Proteomes" id="UP001596523">
    <property type="component" value="Unassembled WGS sequence"/>
</dbReference>
<sequence length="397" mass="42079">MLGVTALSLREAGPPPPSGDGAPSPTSTTGQALNSPSALLASLTTRSRTPGTAALARTTAPASARDTTAGPNVPGTSSGRYAPDTPDAPGSRYVSTGTANTATDRPIRRKDRFRIGSITKSFTAVVVLQLAAERRLALDDTVEQHLPGVIRGHGNDGRDLTLRQLLTHTSGLFSYTDALGTHTTTFDRAYTPASLLRTALAHRPLFAPGTDWSYSNTNYTVLGMVIEKVTGRSYAEEAQRRILTPLRLTGTSFPGDSSRLPAPHGRAYSGTPASPKDVTAIEPSGAGAAGEVISTLDDLDRFYSALLTGELLPAAQLAEMRNTDASGGVYGMGLMRTELSCTTVWGHNGRIIGSYAETAATSDGRHVLTYRLNSDWSTDEKLKKALLESEFCRKSRK</sequence>
<feature type="region of interest" description="Disordered" evidence="1">
    <location>
        <begin position="253"/>
        <end position="275"/>
    </location>
</feature>
<feature type="compositionally biased region" description="Low complexity" evidence="1">
    <location>
        <begin position="19"/>
        <end position="65"/>
    </location>
</feature>
<dbReference type="InterPro" id="IPR012338">
    <property type="entry name" value="Beta-lactam/transpept-like"/>
</dbReference>